<dbReference type="EMBL" id="ML209241">
    <property type="protein sequence ID" value="TFK58677.1"/>
    <property type="molecule type" value="Genomic_DNA"/>
</dbReference>
<evidence type="ECO:0000313" key="1">
    <source>
        <dbReference type="EMBL" id="TFK58677.1"/>
    </source>
</evidence>
<accession>A0ACD2ZZA4</accession>
<sequence>MLLPGEIYPDKSDRPGYSFGARHHGEWNRYGEKGHTAPPDLHPTQARKVGPKRVNFNQRLPYECKDSAKDPEECQLLSDMISPISEYLEEHLPALIPDVFSVWETYANSLPLASIPPAYPFTGLVLNLCVSTSAHKDINDESLCVVVPFGNKWTGGELCLFEPGLVVDLQPGDVIVFPSSQITHFNAHMNGERGSFVLYSDKKMGDWVKEANGWEDHIARH</sequence>
<evidence type="ECO:0000313" key="2">
    <source>
        <dbReference type="Proteomes" id="UP000308600"/>
    </source>
</evidence>
<organism evidence="1 2">
    <name type="scientific">Pluteus cervinus</name>
    <dbReference type="NCBI Taxonomy" id="181527"/>
    <lineage>
        <taxon>Eukaryota</taxon>
        <taxon>Fungi</taxon>
        <taxon>Dikarya</taxon>
        <taxon>Basidiomycota</taxon>
        <taxon>Agaricomycotina</taxon>
        <taxon>Agaricomycetes</taxon>
        <taxon>Agaricomycetidae</taxon>
        <taxon>Agaricales</taxon>
        <taxon>Pluteineae</taxon>
        <taxon>Pluteaceae</taxon>
        <taxon>Pluteus</taxon>
    </lineage>
</organism>
<proteinExistence type="predicted"/>
<protein>
    <submittedName>
        <fullName evidence="1">Uncharacterized protein</fullName>
    </submittedName>
</protein>
<reference evidence="1 2" key="1">
    <citation type="journal article" date="2019" name="Nat. Ecol. Evol.">
        <title>Megaphylogeny resolves global patterns of mushroom evolution.</title>
        <authorList>
            <person name="Varga T."/>
            <person name="Krizsan K."/>
            <person name="Foldi C."/>
            <person name="Dima B."/>
            <person name="Sanchez-Garcia M."/>
            <person name="Sanchez-Ramirez S."/>
            <person name="Szollosi G.J."/>
            <person name="Szarkandi J.G."/>
            <person name="Papp V."/>
            <person name="Albert L."/>
            <person name="Andreopoulos W."/>
            <person name="Angelini C."/>
            <person name="Antonin V."/>
            <person name="Barry K.W."/>
            <person name="Bougher N.L."/>
            <person name="Buchanan P."/>
            <person name="Buyck B."/>
            <person name="Bense V."/>
            <person name="Catcheside P."/>
            <person name="Chovatia M."/>
            <person name="Cooper J."/>
            <person name="Damon W."/>
            <person name="Desjardin D."/>
            <person name="Finy P."/>
            <person name="Geml J."/>
            <person name="Haridas S."/>
            <person name="Hughes K."/>
            <person name="Justo A."/>
            <person name="Karasinski D."/>
            <person name="Kautmanova I."/>
            <person name="Kiss B."/>
            <person name="Kocsube S."/>
            <person name="Kotiranta H."/>
            <person name="LaButti K.M."/>
            <person name="Lechner B.E."/>
            <person name="Liimatainen K."/>
            <person name="Lipzen A."/>
            <person name="Lukacs Z."/>
            <person name="Mihaltcheva S."/>
            <person name="Morgado L.N."/>
            <person name="Niskanen T."/>
            <person name="Noordeloos M.E."/>
            <person name="Ohm R.A."/>
            <person name="Ortiz-Santana B."/>
            <person name="Ovrebo C."/>
            <person name="Racz N."/>
            <person name="Riley R."/>
            <person name="Savchenko A."/>
            <person name="Shiryaev A."/>
            <person name="Soop K."/>
            <person name="Spirin V."/>
            <person name="Szebenyi C."/>
            <person name="Tomsovsky M."/>
            <person name="Tulloss R.E."/>
            <person name="Uehling J."/>
            <person name="Grigoriev I.V."/>
            <person name="Vagvolgyi C."/>
            <person name="Papp T."/>
            <person name="Martin F.M."/>
            <person name="Miettinen O."/>
            <person name="Hibbett D.S."/>
            <person name="Nagy L.G."/>
        </authorList>
    </citation>
    <scope>NUCLEOTIDE SEQUENCE [LARGE SCALE GENOMIC DNA]</scope>
    <source>
        <strain evidence="1 2">NL-1719</strain>
    </source>
</reference>
<dbReference type="Proteomes" id="UP000308600">
    <property type="component" value="Unassembled WGS sequence"/>
</dbReference>
<keyword evidence="2" id="KW-1185">Reference proteome</keyword>
<gene>
    <name evidence="1" type="ORF">BDN72DRAFT_781767</name>
</gene>
<name>A0ACD2ZZA4_9AGAR</name>